<feature type="compositionally biased region" description="Basic and acidic residues" evidence="1">
    <location>
        <begin position="519"/>
        <end position="533"/>
    </location>
</feature>
<dbReference type="Pfam" id="PF07686">
    <property type="entry name" value="V-set"/>
    <property type="match status" value="1"/>
</dbReference>
<feature type="compositionally biased region" description="Polar residues" evidence="1">
    <location>
        <begin position="100"/>
        <end position="124"/>
    </location>
</feature>
<dbReference type="Proteomes" id="UP000290572">
    <property type="component" value="Unassembled WGS sequence"/>
</dbReference>
<dbReference type="AlphaFoldDB" id="A0A498MXU6"/>
<evidence type="ECO:0000259" key="2">
    <source>
        <dbReference type="PROSITE" id="PS50835"/>
    </source>
</evidence>
<dbReference type="PANTHER" id="PTHR47331:SF5">
    <property type="entry name" value="RIBONUCLEASE H"/>
    <property type="match status" value="1"/>
</dbReference>
<dbReference type="SMART" id="SM00409">
    <property type="entry name" value="IG"/>
    <property type="match status" value="1"/>
</dbReference>
<dbReference type="InterPro" id="IPR007110">
    <property type="entry name" value="Ig-like_dom"/>
</dbReference>
<keyword evidence="4" id="KW-1185">Reference proteome</keyword>
<reference evidence="3 4" key="1">
    <citation type="submission" date="2018-03" db="EMBL/GenBank/DDBJ databases">
        <title>Draft genome sequence of Rohu Carp (Labeo rohita).</title>
        <authorList>
            <person name="Das P."/>
            <person name="Kushwaha B."/>
            <person name="Joshi C.G."/>
            <person name="Kumar D."/>
            <person name="Nagpure N.S."/>
            <person name="Sahoo L."/>
            <person name="Das S.P."/>
            <person name="Bit A."/>
            <person name="Patnaik S."/>
            <person name="Meher P.K."/>
            <person name="Jayasankar P."/>
            <person name="Koringa P.G."/>
            <person name="Patel N.V."/>
            <person name="Hinsu A.T."/>
            <person name="Kumar R."/>
            <person name="Pandey M."/>
            <person name="Agarwal S."/>
            <person name="Srivastava S."/>
            <person name="Singh M."/>
            <person name="Iquebal M.A."/>
            <person name="Jaiswal S."/>
            <person name="Angadi U.B."/>
            <person name="Kumar N."/>
            <person name="Raza M."/>
            <person name="Shah T.M."/>
            <person name="Rai A."/>
            <person name="Jena J.K."/>
        </authorList>
    </citation>
    <scope>NUCLEOTIDE SEQUENCE [LARGE SCALE GENOMIC DNA]</scope>
    <source>
        <strain evidence="3">DASCIFA01</strain>
        <tissue evidence="3">Testis</tissue>
    </source>
</reference>
<dbReference type="EMBL" id="QBIY01012541">
    <property type="protein sequence ID" value="RXN24382.1"/>
    <property type="molecule type" value="Genomic_DNA"/>
</dbReference>
<dbReference type="InterPro" id="IPR003599">
    <property type="entry name" value="Ig_sub"/>
</dbReference>
<dbReference type="SUPFAM" id="SSF48726">
    <property type="entry name" value="Immunoglobulin"/>
    <property type="match status" value="1"/>
</dbReference>
<gene>
    <name evidence="3" type="ORF">ROHU_022226</name>
</gene>
<dbReference type="PANTHER" id="PTHR47331">
    <property type="entry name" value="PHD-TYPE DOMAIN-CONTAINING PROTEIN"/>
    <property type="match status" value="1"/>
</dbReference>
<organism evidence="3 4">
    <name type="scientific">Labeo rohita</name>
    <name type="common">Indian major carp</name>
    <name type="synonym">Cyprinus rohita</name>
    <dbReference type="NCBI Taxonomy" id="84645"/>
    <lineage>
        <taxon>Eukaryota</taxon>
        <taxon>Metazoa</taxon>
        <taxon>Chordata</taxon>
        <taxon>Craniata</taxon>
        <taxon>Vertebrata</taxon>
        <taxon>Euteleostomi</taxon>
        <taxon>Actinopterygii</taxon>
        <taxon>Neopterygii</taxon>
        <taxon>Teleostei</taxon>
        <taxon>Ostariophysi</taxon>
        <taxon>Cypriniformes</taxon>
        <taxon>Cyprinidae</taxon>
        <taxon>Labeoninae</taxon>
        <taxon>Labeonini</taxon>
        <taxon>Labeo</taxon>
    </lineage>
</organism>
<dbReference type="InterPro" id="IPR005312">
    <property type="entry name" value="DUF1759"/>
</dbReference>
<evidence type="ECO:0000313" key="3">
    <source>
        <dbReference type="EMBL" id="RXN24382.1"/>
    </source>
</evidence>
<name>A0A498MXU6_LABRO</name>
<sequence>MQARARQIPSYLQAYDVALPPSLLAVTGPYKSYQQPKMDHAAVPSTLSGQAELASTGVQPIRHESSSLQYGPGPVIISGSNIDTGLSNLIEQLDVRKSPSCYTSPVPQQQGNSQSECELSSGTASPFPEQLEQAYSPAIVRPKATAVPAIPLLDIRPPTSCLGAPRDVTHPSVRWQTSQTTAHMVYSASTLQSLVPQTAATYERLTTPAFSAVSRPSSYNLVSSLPHTITSVKLPISTTIHQTLVPPAYQLQITEHSRLQRHPMPALDPYQPSTVITDHYAPQSLMQTSVQNWYPLTVAPTMPHMAAPARPAYQLVPPAPLLQPVPVPSLPKLVNDSEREFTDLKIALDSLLNPCTDLTEHYKYRVLMEQLVLDEAKLIAQACRHHPAPYSAAMTALQRQYGQPHQLAQSEVAALMNSPDIKAGDSKAFQSFALNVDLLVGMLTSLEGPHGRELTCTGHVDRLLSKLPKHYRDGFIEHLQLRGRLSTDSLNPYNLHDLTEWLKVKAEAQRLSSKMAQRYHTEKAPVPRRERPATLKPQTRPISVYHGSNQPGKFKEVQPIQTEASTNQQAAKRTKRLCLFCHSEEHYLSQCNEIMEFPPERLIKWIRDGVVRNKDLFNLFFLTRIMSAPAQSSSFLNIVSCEQETLSNLSSVKSGPNKTAVSRTINDAVKKHHEKATSGQLGQKSLILSCTTEVSEQEKRDLFVWSQVTESLTNIAVTLGADVNISCDLDIEEIYWYRHKSPDPPVSILRTFDSTYEKAKYENSIFKHKYSVKTNSRLFIRNISTDELGVYYCVKTSEPLKFSNGTKIDITGLVKSYIDVTGRSKNDTAYGVLNLIYSCVLKTPGFVQSRARLSSTVNEIFY</sequence>
<protein>
    <recommendedName>
        <fullName evidence="2">Ig-like domain-containing protein</fullName>
    </recommendedName>
</protein>
<evidence type="ECO:0000256" key="1">
    <source>
        <dbReference type="SAM" id="MobiDB-lite"/>
    </source>
</evidence>
<feature type="region of interest" description="Disordered" evidence="1">
    <location>
        <begin position="100"/>
        <end position="125"/>
    </location>
</feature>
<dbReference type="InterPro" id="IPR013106">
    <property type="entry name" value="Ig_V-set"/>
</dbReference>
<dbReference type="InterPro" id="IPR013783">
    <property type="entry name" value="Ig-like_fold"/>
</dbReference>
<dbReference type="InterPro" id="IPR036179">
    <property type="entry name" value="Ig-like_dom_sf"/>
</dbReference>
<feature type="region of interest" description="Disordered" evidence="1">
    <location>
        <begin position="516"/>
        <end position="535"/>
    </location>
</feature>
<comment type="caution">
    <text evidence="3">The sequence shown here is derived from an EMBL/GenBank/DDBJ whole genome shotgun (WGS) entry which is preliminary data.</text>
</comment>
<proteinExistence type="predicted"/>
<dbReference type="PROSITE" id="PS50835">
    <property type="entry name" value="IG_LIKE"/>
    <property type="match status" value="1"/>
</dbReference>
<dbReference type="Pfam" id="PF03564">
    <property type="entry name" value="DUF1759"/>
    <property type="match status" value="1"/>
</dbReference>
<evidence type="ECO:0000313" key="4">
    <source>
        <dbReference type="Proteomes" id="UP000290572"/>
    </source>
</evidence>
<accession>A0A498MXU6</accession>
<feature type="domain" description="Ig-like" evidence="2">
    <location>
        <begin position="656"/>
        <end position="803"/>
    </location>
</feature>
<dbReference type="Gene3D" id="2.60.40.10">
    <property type="entry name" value="Immunoglobulins"/>
    <property type="match status" value="1"/>
</dbReference>